<dbReference type="CDD" id="cd17489">
    <property type="entry name" value="MFS_YfcJ_like"/>
    <property type="match status" value="1"/>
</dbReference>
<reference evidence="8" key="1">
    <citation type="journal article" date="2014" name="Int. J. Syst. Evol. Microbiol.">
        <title>Complete genome sequence of Corynebacterium casei LMG S-19264T (=DSM 44701T), isolated from a smear-ripened cheese.</title>
        <authorList>
            <consortium name="US DOE Joint Genome Institute (JGI-PGF)"/>
            <person name="Walter F."/>
            <person name="Albersmeier A."/>
            <person name="Kalinowski J."/>
            <person name="Ruckert C."/>
        </authorList>
    </citation>
    <scope>NUCLEOTIDE SEQUENCE</scope>
    <source>
        <strain evidence="8">JCM 12580</strain>
    </source>
</reference>
<dbReference type="Gene3D" id="1.20.1250.20">
    <property type="entry name" value="MFS general substrate transporter like domains"/>
    <property type="match status" value="1"/>
</dbReference>
<comment type="subcellular location">
    <subcellularLocation>
        <location evidence="1">Cell membrane</location>
        <topology evidence="1">Multi-pass membrane protein</topology>
    </subcellularLocation>
</comment>
<evidence type="ECO:0000259" key="7">
    <source>
        <dbReference type="PROSITE" id="PS50850"/>
    </source>
</evidence>
<feature type="transmembrane region" description="Helical" evidence="6">
    <location>
        <begin position="217"/>
        <end position="238"/>
    </location>
</feature>
<evidence type="ECO:0000256" key="5">
    <source>
        <dbReference type="ARBA" id="ARBA00023136"/>
    </source>
</evidence>
<accession>A0A917PTT5</accession>
<dbReference type="InterPro" id="IPR036259">
    <property type="entry name" value="MFS_trans_sf"/>
</dbReference>
<dbReference type="InterPro" id="IPR011701">
    <property type="entry name" value="MFS"/>
</dbReference>
<feature type="transmembrane region" description="Helical" evidence="6">
    <location>
        <begin position="280"/>
        <end position="297"/>
    </location>
</feature>
<name>A0A917PTT5_9BACI</name>
<sequence length="407" mass="44448">MHASPSQSTLWNKNFLMVIIANLFVYQGFQMLIPTLPVYIKDIGGSDLQAGLVVSLFALSGLVFRSITGKATDTIGRKPMLVLGFIVLILFNLSFFAFSMVGILVILRLFQGAGWGMTSTAIATIMSDNVPDERRGEGTGYYALSVIIATSVAPIIGIAILNHYPFKIILMVTTVFMLIGFLLTQGIAIPKLEKQAKPRQKQTREESIWSDLFEKRAILPSVLCLLLAFPFGGLMSFIALFGNEIGIENIWVYFIGHCLMILISRPFMGKLFDHKGHISVVLPGAVAMLAGLLILSYTTTIPVLIVASLFYGFGFGAVQPSLQAWAINRSASDRKGVANGTFLSAMDLGVALGSLLLSSVAALTSYAAMYRLSALCMVLFIAIYGIYLLNNRKTHSRLENQKHVTIQ</sequence>
<feature type="transmembrane region" description="Helical" evidence="6">
    <location>
        <begin position="142"/>
        <end position="162"/>
    </location>
</feature>
<keyword evidence="2" id="KW-0813">Transport</keyword>
<dbReference type="GO" id="GO:0022857">
    <property type="term" value="F:transmembrane transporter activity"/>
    <property type="evidence" value="ECO:0007669"/>
    <property type="project" value="InterPro"/>
</dbReference>
<feature type="transmembrane region" description="Helical" evidence="6">
    <location>
        <begin position="80"/>
        <end position="107"/>
    </location>
</feature>
<reference evidence="8" key="2">
    <citation type="submission" date="2020-09" db="EMBL/GenBank/DDBJ databases">
        <authorList>
            <person name="Sun Q."/>
            <person name="Ohkuma M."/>
        </authorList>
    </citation>
    <scope>NUCLEOTIDE SEQUENCE</scope>
    <source>
        <strain evidence="8">JCM 12580</strain>
    </source>
</reference>
<protein>
    <submittedName>
        <fullName evidence="8">MFS transporter</fullName>
    </submittedName>
</protein>
<evidence type="ECO:0000313" key="9">
    <source>
        <dbReference type="Proteomes" id="UP000658382"/>
    </source>
</evidence>
<gene>
    <name evidence="8" type="ORF">GCM10007063_12350</name>
</gene>
<dbReference type="SUPFAM" id="SSF103473">
    <property type="entry name" value="MFS general substrate transporter"/>
    <property type="match status" value="1"/>
</dbReference>
<comment type="caution">
    <text evidence="8">The sequence shown here is derived from an EMBL/GenBank/DDBJ whole genome shotgun (WGS) entry which is preliminary data.</text>
</comment>
<evidence type="ECO:0000256" key="2">
    <source>
        <dbReference type="ARBA" id="ARBA00022448"/>
    </source>
</evidence>
<evidence type="ECO:0000256" key="6">
    <source>
        <dbReference type="SAM" id="Phobius"/>
    </source>
</evidence>
<evidence type="ECO:0000313" key="8">
    <source>
        <dbReference type="EMBL" id="GGJ91245.1"/>
    </source>
</evidence>
<dbReference type="PANTHER" id="PTHR23531:SF2">
    <property type="entry name" value="PERMEASE"/>
    <property type="match status" value="1"/>
</dbReference>
<dbReference type="RefSeq" id="WP_188632221.1">
    <property type="nucleotide sequence ID" value="NZ_BMNQ01000011.1"/>
</dbReference>
<keyword evidence="4 6" id="KW-1133">Transmembrane helix</keyword>
<dbReference type="GO" id="GO:0005886">
    <property type="term" value="C:plasma membrane"/>
    <property type="evidence" value="ECO:0007669"/>
    <property type="project" value="UniProtKB-SubCell"/>
</dbReference>
<dbReference type="InterPro" id="IPR052714">
    <property type="entry name" value="MFS_Exporter"/>
</dbReference>
<keyword evidence="3 6" id="KW-0812">Transmembrane</keyword>
<evidence type="ECO:0000256" key="1">
    <source>
        <dbReference type="ARBA" id="ARBA00004651"/>
    </source>
</evidence>
<dbReference type="AlphaFoldDB" id="A0A917PTT5"/>
<dbReference type="Pfam" id="PF07690">
    <property type="entry name" value="MFS_1"/>
    <property type="match status" value="1"/>
</dbReference>
<feature type="transmembrane region" description="Helical" evidence="6">
    <location>
        <begin position="250"/>
        <end position="268"/>
    </location>
</feature>
<keyword evidence="9" id="KW-1185">Reference proteome</keyword>
<evidence type="ECO:0000256" key="3">
    <source>
        <dbReference type="ARBA" id="ARBA00022692"/>
    </source>
</evidence>
<feature type="transmembrane region" description="Helical" evidence="6">
    <location>
        <begin position="369"/>
        <end position="389"/>
    </location>
</feature>
<dbReference type="Proteomes" id="UP000658382">
    <property type="component" value="Unassembled WGS sequence"/>
</dbReference>
<proteinExistence type="predicted"/>
<dbReference type="EMBL" id="BMNQ01000011">
    <property type="protein sequence ID" value="GGJ91245.1"/>
    <property type="molecule type" value="Genomic_DNA"/>
</dbReference>
<feature type="transmembrane region" description="Helical" evidence="6">
    <location>
        <begin position="168"/>
        <end position="189"/>
    </location>
</feature>
<feature type="transmembrane region" description="Helical" evidence="6">
    <location>
        <begin position="342"/>
        <end position="363"/>
    </location>
</feature>
<organism evidence="8 9">
    <name type="scientific">Lentibacillus kapialis</name>
    <dbReference type="NCBI Taxonomy" id="340214"/>
    <lineage>
        <taxon>Bacteria</taxon>
        <taxon>Bacillati</taxon>
        <taxon>Bacillota</taxon>
        <taxon>Bacilli</taxon>
        <taxon>Bacillales</taxon>
        <taxon>Bacillaceae</taxon>
        <taxon>Lentibacillus</taxon>
    </lineage>
</organism>
<feature type="transmembrane region" description="Helical" evidence="6">
    <location>
        <begin position="48"/>
        <end position="68"/>
    </location>
</feature>
<feature type="transmembrane region" description="Helical" evidence="6">
    <location>
        <begin position="15"/>
        <end position="36"/>
    </location>
</feature>
<evidence type="ECO:0000256" key="4">
    <source>
        <dbReference type="ARBA" id="ARBA00022989"/>
    </source>
</evidence>
<feature type="domain" description="Major facilitator superfamily (MFS) profile" evidence="7">
    <location>
        <begin position="14"/>
        <end position="394"/>
    </location>
</feature>
<dbReference type="PANTHER" id="PTHR23531">
    <property type="entry name" value="QUINOLENE RESISTANCE PROTEIN NORA"/>
    <property type="match status" value="1"/>
</dbReference>
<keyword evidence="5 6" id="KW-0472">Membrane</keyword>
<dbReference type="InterPro" id="IPR020846">
    <property type="entry name" value="MFS_dom"/>
</dbReference>
<dbReference type="PROSITE" id="PS50850">
    <property type="entry name" value="MFS"/>
    <property type="match status" value="1"/>
</dbReference>